<protein>
    <submittedName>
        <fullName evidence="1">DUF2891 domain-containing protein</fullName>
    </submittedName>
</protein>
<accession>A0ABY4YIT8</accession>
<dbReference type="RefSeq" id="WP_252620762.1">
    <property type="nucleotide sequence ID" value="NZ_CP099490.1"/>
</dbReference>
<dbReference type="Proteomes" id="UP001056535">
    <property type="component" value="Chromosome"/>
</dbReference>
<sequence>MNQRLLRIATEVLQRPYPYSSGHVATGPHDTDITPQRLHPAFHGALDWHSSVHMQWSLVQLLGEDAGATRDPDSDAYAVGAGLPVPDQWVEAQVARQLLDERLTPANLAVEAAYLRERPGFERPYGWAWAALLGAAVREHPQWSRAMAPLLEVIADHVLAWLPRQAYPIRHGKHQNDAFGLLLLHRAFGELGRVDVTQAVAARAVDWFGDDGPAATADEPSGSDFLSPALTEAVLMQAVLGLDFAAWLEHFLPGLGEGAHAHLLEPPTVLDPTDGQGAHLLGLALSRAWQLRALARSLPGVRAGILLQSADRQVDAVLPHVTEGDFMATHWLVSFLLLAERWQV</sequence>
<name>A0ABY4YIT8_9MICO</name>
<evidence type="ECO:0000313" key="2">
    <source>
        <dbReference type="Proteomes" id="UP001056535"/>
    </source>
</evidence>
<organism evidence="1 2">
    <name type="scientific">Ornithinimicrobium cryptoxanthini</name>
    <dbReference type="NCBI Taxonomy" id="2934161"/>
    <lineage>
        <taxon>Bacteria</taxon>
        <taxon>Bacillati</taxon>
        <taxon>Actinomycetota</taxon>
        <taxon>Actinomycetes</taxon>
        <taxon>Micrococcales</taxon>
        <taxon>Ornithinimicrobiaceae</taxon>
        <taxon>Ornithinimicrobium</taxon>
    </lineage>
</organism>
<reference evidence="1" key="1">
    <citation type="submission" date="2022-06" db="EMBL/GenBank/DDBJ databases">
        <title>Ornithinimicrobium JY.X270.</title>
        <authorList>
            <person name="Huang Y."/>
        </authorList>
    </citation>
    <scope>NUCLEOTIDE SEQUENCE</scope>
    <source>
        <strain evidence="1">JY.X270</strain>
    </source>
</reference>
<dbReference type="InterPro" id="IPR021365">
    <property type="entry name" value="DUF2891"/>
</dbReference>
<dbReference type="EMBL" id="CP099490">
    <property type="protein sequence ID" value="USQ76077.1"/>
    <property type="molecule type" value="Genomic_DNA"/>
</dbReference>
<dbReference type="Pfam" id="PF11199">
    <property type="entry name" value="DUF2891"/>
    <property type="match status" value="2"/>
</dbReference>
<keyword evidence="2" id="KW-1185">Reference proteome</keyword>
<evidence type="ECO:0000313" key="1">
    <source>
        <dbReference type="EMBL" id="USQ76077.1"/>
    </source>
</evidence>
<proteinExistence type="predicted"/>
<gene>
    <name evidence="1" type="ORF">NF557_16020</name>
</gene>